<reference evidence="4 5" key="1">
    <citation type="submission" date="2017-07" db="EMBL/GenBank/DDBJ databases">
        <authorList>
            <person name="Talla V."/>
            <person name="Backstrom N."/>
        </authorList>
    </citation>
    <scope>NUCLEOTIDE SEQUENCE [LARGE SCALE GENOMIC DNA]</scope>
</reference>
<evidence type="ECO:0000313" key="4">
    <source>
        <dbReference type="EMBL" id="VVC87914.1"/>
    </source>
</evidence>
<dbReference type="InterPro" id="IPR044801">
    <property type="entry name" value="Filamin"/>
</dbReference>
<keyword evidence="5" id="KW-1185">Reference proteome</keyword>
<dbReference type="PANTHER" id="PTHR38537">
    <property type="entry name" value="JITTERBUG, ISOFORM N"/>
    <property type="match status" value="1"/>
</dbReference>
<dbReference type="AlphaFoldDB" id="A0A5E4PS35"/>
<dbReference type="InterPro" id="IPR001298">
    <property type="entry name" value="Filamin/ABP280_rpt"/>
</dbReference>
<name>A0A5E4PS35_9NEOP</name>
<dbReference type="GO" id="GO:0030036">
    <property type="term" value="P:actin cytoskeleton organization"/>
    <property type="evidence" value="ECO:0007669"/>
    <property type="project" value="InterPro"/>
</dbReference>
<dbReference type="PROSITE" id="PS50194">
    <property type="entry name" value="FILAMIN_REPEAT"/>
    <property type="match status" value="5"/>
</dbReference>
<dbReference type="PANTHER" id="PTHR38537:SF13">
    <property type="entry name" value="JITTERBUG, ISOFORM N"/>
    <property type="match status" value="1"/>
</dbReference>
<sequence length="470" mass="50384">MHYRNKYPYIYYEICGLCVILSVVVEVMAGPAGGAGGESTRLIPARVPAVFEISTSHGAPTFDKNEVAVTVTAPSRRLVPARVLDVTERPGVYRIEFTPEEVGTHLIDVSIGEEKLAAGPLIAKVYNTSLIKVTDVGNAIVDQQCQFRVQPVKVVGGGRCLVFWRPETPTPHRVDIKFNGEPVPSSPFIFHVAPAQRVTIDTSQIELIPVGELVSCSVRVEGSGGGELNVTVRGPREEIPVRLTGDVVSGLVASFTAKNVGPHTLTAHYNNQPVPGTPFICKAYDSKLVSVSGGTLARVGVPVQLAVDAAQAGEGNLEITVAARGLNIPTQVHPQGNARFTVSFTPTEACEHVVNVSFNKSSRLSTHHRCLRGWSKRRPRYFARTCPNGASVPAAVSAAGPGLFRAEFVPRAVGEHRLNVLVDSQPIPASPFHLKVYDVTAIRVKDVAHGTVGKPVTFLGDSERWIGGIP</sequence>
<evidence type="ECO:0000256" key="1">
    <source>
        <dbReference type="ARBA" id="ARBA00009238"/>
    </source>
</evidence>
<evidence type="ECO:0000256" key="2">
    <source>
        <dbReference type="ARBA" id="ARBA00022737"/>
    </source>
</evidence>
<dbReference type="InterPro" id="IPR014756">
    <property type="entry name" value="Ig_E-set"/>
</dbReference>
<proteinExistence type="inferred from homology"/>
<protein>
    <submittedName>
        <fullName evidence="4">Uncharacterized protein</fullName>
    </submittedName>
</protein>
<accession>A0A5E4PS35</accession>
<evidence type="ECO:0000256" key="3">
    <source>
        <dbReference type="PROSITE-ProRule" id="PRU00087"/>
    </source>
</evidence>
<dbReference type="GO" id="GO:0051015">
    <property type="term" value="F:actin filament binding"/>
    <property type="evidence" value="ECO:0007669"/>
    <property type="project" value="InterPro"/>
</dbReference>
<comment type="similarity">
    <text evidence="1">Belongs to the filamin family.</text>
</comment>
<feature type="repeat" description="Filamin" evidence="3">
    <location>
        <begin position="32"/>
        <end position="125"/>
    </location>
</feature>
<organism evidence="4 5">
    <name type="scientific">Leptidea sinapis</name>
    <dbReference type="NCBI Taxonomy" id="189913"/>
    <lineage>
        <taxon>Eukaryota</taxon>
        <taxon>Metazoa</taxon>
        <taxon>Ecdysozoa</taxon>
        <taxon>Arthropoda</taxon>
        <taxon>Hexapoda</taxon>
        <taxon>Insecta</taxon>
        <taxon>Pterygota</taxon>
        <taxon>Neoptera</taxon>
        <taxon>Endopterygota</taxon>
        <taxon>Lepidoptera</taxon>
        <taxon>Glossata</taxon>
        <taxon>Ditrysia</taxon>
        <taxon>Papilionoidea</taxon>
        <taxon>Pieridae</taxon>
        <taxon>Dismorphiinae</taxon>
        <taxon>Leptidea</taxon>
    </lineage>
</organism>
<feature type="repeat" description="Filamin" evidence="3">
    <location>
        <begin position="281"/>
        <end position="359"/>
    </location>
</feature>
<dbReference type="EMBL" id="FZQP02000226">
    <property type="protein sequence ID" value="VVC87914.1"/>
    <property type="molecule type" value="Genomic_DNA"/>
</dbReference>
<dbReference type="SMART" id="SM00557">
    <property type="entry name" value="IG_FLMN"/>
    <property type="match status" value="4"/>
</dbReference>
<keyword evidence="2" id="KW-0677">Repeat</keyword>
<dbReference type="SUPFAM" id="SSF81296">
    <property type="entry name" value="E set domains"/>
    <property type="match status" value="5"/>
</dbReference>
<dbReference type="Gene3D" id="2.60.40.10">
    <property type="entry name" value="Immunoglobulins"/>
    <property type="match status" value="5"/>
</dbReference>
<feature type="repeat" description="Filamin" evidence="3">
    <location>
        <begin position="387"/>
        <end position="436"/>
    </location>
</feature>
<feature type="repeat" description="Filamin" evidence="3">
    <location>
        <begin position="190"/>
        <end position="283"/>
    </location>
</feature>
<dbReference type="Pfam" id="PF00630">
    <property type="entry name" value="Filamin"/>
    <property type="match status" value="5"/>
</dbReference>
<dbReference type="InterPro" id="IPR017868">
    <property type="entry name" value="Filamin/ABP280_repeat-like"/>
</dbReference>
<dbReference type="Proteomes" id="UP000324832">
    <property type="component" value="Unassembled WGS sequence"/>
</dbReference>
<gene>
    <name evidence="4" type="ORF">LSINAPIS_LOCUS1419</name>
</gene>
<evidence type="ECO:0000313" key="5">
    <source>
        <dbReference type="Proteomes" id="UP000324832"/>
    </source>
</evidence>
<dbReference type="InterPro" id="IPR013783">
    <property type="entry name" value="Ig-like_fold"/>
</dbReference>
<feature type="repeat" description="Filamin" evidence="3">
    <location>
        <begin position="156"/>
        <end position="192"/>
    </location>
</feature>